<dbReference type="EMBL" id="GBRH01230573">
    <property type="protein sequence ID" value="JAD67322.1"/>
    <property type="molecule type" value="Transcribed_RNA"/>
</dbReference>
<proteinExistence type="predicted"/>
<accession>A0A0A9C721</accession>
<organism evidence="1">
    <name type="scientific">Arundo donax</name>
    <name type="common">Giant reed</name>
    <name type="synonym">Donax arundinaceus</name>
    <dbReference type="NCBI Taxonomy" id="35708"/>
    <lineage>
        <taxon>Eukaryota</taxon>
        <taxon>Viridiplantae</taxon>
        <taxon>Streptophyta</taxon>
        <taxon>Embryophyta</taxon>
        <taxon>Tracheophyta</taxon>
        <taxon>Spermatophyta</taxon>
        <taxon>Magnoliopsida</taxon>
        <taxon>Liliopsida</taxon>
        <taxon>Poales</taxon>
        <taxon>Poaceae</taxon>
        <taxon>PACMAD clade</taxon>
        <taxon>Arundinoideae</taxon>
        <taxon>Arundineae</taxon>
        <taxon>Arundo</taxon>
    </lineage>
</organism>
<protein>
    <submittedName>
        <fullName evidence="1">Uncharacterized protein</fullName>
    </submittedName>
</protein>
<evidence type="ECO:0000313" key="1">
    <source>
        <dbReference type="EMBL" id="JAD67322.1"/>
    </source>
</evidence>
<name>A0A0A9C721_ARUDO</name>
<reference evidence="1" key="1">
    <citation type="submission" date="2014-09" db="EMBL/GenBank/DDBJ databases">
        <authorList>
            <person name="Magalhaes I.L.F."/>
            <person name="Oliveira U."/>
            <person name="Santos F.R."/>
            <person name="Vidigal T.H.D.A."/>
            <person name="Brescovit A.D."/>
            <person name="Santos A.J."/>
        </authorList>
    </citation>
    <scope>NUCLEOTIDE SEQUENCE</scope>
    <source>
        <tissue evidence="1">Shoot tissue taken approximately 20 cm above the soil surface</tissue>
    </source>
</reference>
<dbReference type="AlphaFoldDB" id="A0A0A9C721"/>
<reference evidence="1" key="2">
    <citation type="journal article" date="2015" name="Data Brief">
        <title>Shoot transcriptome of the giant reed, Arundo donax.</title>
        <authorList>
            <person name="Barrero R.A."/>
            <person name="Guerrero F.D."/>
            <person name="Moolhuijzen P."/>
            <person name="Goolsby J.A."/>
            <person name="Tidwell J."/>
            <person name="Bellgard S.E."/>
            <person name="Bellgard M.I."/>
        </authorList>
    </citation>
    <scope>NUCLEOTIDE SEQUENCE</scope>
    <source>
        <tissue evidence="1">Shoot tissue taken approximately 20 cm above the soil surface</tissue>
    </source>
</reference>
<sequence>MCMTIEYIYQLLSFHFNYYTSCDIANTCLIS</sequence>